<evidence type="ECO:0000256" key="5">
    <source>
        <dbReference type="ARBA" id="ARBA00022777"/>
    </source>
</evidence>
<organism evidence="9 10">
    <name type="scientific">Rotaria magnacalcarata</name>
    <dbReference type="NCBI Taxonomy" id="392030"/>
    <lineage>
        <taxon>Eukaryota</taxon>
        <taxon>Metazoa</taxon>
        <taxon>Spiralia</taxon>
        <taxon>Gnathifera</taxon>
        <taxon>Rotifera</taxon>
        <taxon>Eurotatoria</taxon>
        <taxon>Bdelloidea</taxon>
        <taxon>Philodinida</taxon>
        <taxon>Philodinidae</taxon>
        <taxon>Rotaria</taxon>
    </lineage>
</organism>
<evidence type="ECO:0000256" key="7">
    <source>
        <dbReference type="PROSITE-ProRule" id="PRU10141"/>
    </source>
</evidence>
<dbReference type="GO" id="GO:0045944">
    <property type="term" value="P:positive regulation of transcription by RNA polymerase II"/>
    <property type="evidence" value="ECO:0007669"/>
    <property type="project" value="TreeGrafter"/>
</dbReference>
<evidence type="ECO:0000313" key="10">
    <source>
        <dbReference type="Proteomes" id="UP000681720"/>
    </source>
</evidence>
<dbReference type="Gene3D" id="3.30.200.20">
    <property type="entry name" value="Phosphorylase Kinase, domain 1"/>
    <property type="match status" value="1"/>
</dbReference>
<dbReference type="Proteomes" id="UP000681720">
    <property type="component" value="Unassembled WGS sequence"/>
</dbReference>
<sequence length="144" mass="16514">HKMSTKMRRYDFIKVLGEGQYAVVYKAKDTRTNDDVAVKKIKIGSRQEASDGINLTALREIKFLQEVKHPNVIELLDSFGEYGSNSPSICLVFEFMSTDLENIINNRSILLTTTHTKSYMIMLLLGLEYLHNNWILHRVSACIC</sequence>
<dbReference type="SMART" id="SM00220">
    <property type="entry name" value="S_TKc"/>
    <property type="match status" value="1"/>
</dbReference>
<evidence type="ECO:0000313" key="9">
    <source>
        <dbReference type="EMBL" id="CAF4923085.1"/>
    </source>
</evidence>
<dbReference type="EMBL" id="CAJOBJ010182359">
    <property type="protein sequence ID" value="CAF4923085.1"/>
    <property type="molecule type" value="Genomic_DNA"/>
</dbReference>
<evidence type="ECO:0000256" key="1">
    <source>
        <dbReference type="ARBA" id="ARBA00012409"/>
    </source>
</evidence>
<dbReference type="GO" id="GO:0005737">
    <property type="term" value="C:cytoplasm"/>
    <property type="evidence" value="ECO:0007669"/>
    <property type="project" value="TreeGrafter"/>
</dbReference>
<dbReference type="PROSITE" id="PS00107">
    <property type="entry name" value="PROTEIN_KINASE_ATP"/>
    <property type="match status" value="1"/>
</dbReference>
<dbReference type="InterPro" id="IPR011009">
    <property type="entry name" value="Kinase-like_dom_sf"/>
</dbReference>
<evidence type="ECO:0000256" key="6">
    <source>
        <dbReference type="ARBA" id="ARBA00022840"/>
    </source>
</evidence>
<evidence type="ECO:0000256" key="4">
    <source>
        <dbReference type="ARBA" id="ARBA00022741"/>
    </source>
</evidence>
<keyword evidence="5" id="KW-0418">Kinase</keyword>
<dbReference type="InterPro" id="IPR000719">
    <property type="entry name" value="Prot_kinase_dom"/>
</dbReference>
<dbReference type="Pfam" id="PF00069">
    <property type="entry name" value="Pkinase"/>
    <property type="match status" value="1"/>
</dbReference>
<dbReference type="InterPro" id="IPR050108">
    <property type="entry name" value="CDK"/>
</dbReference>
<accession>A0A8S3CK35</accession>
<dbReference type="GO" id="GO:0004693">
    <property type="term" value="F:cyclin-dependent protein serine/threonine kinase activity"/>
    <property type="evidence" value="ECO:0007669"/>
    <property type="project" value="TreeGrafter"/>
</dbReference>
<feature type="non-terminal residue" evidence="9">
    <location>
        <position position="1"/>
    </location>
</feature>
<dbReference type="PANTHER" id="PTHR24056">
    <property type="entry name" value="CELL DIVISION PROTEIN KINASE"/>
    <property type="match status" value="1"/>
</dbReference>
<proteinExistence type="predicted"/>
<evidence type="ECO:0000256" key="2">
    <source>
        <dbReference type="ARBA" id="ARBA00022527"/>
    </source>
</evidence>
<comment type="caution">
    <text evidence="9">The sequence shown here is derived from an EMBL/GenBank/DDBJ whole genome shotgun (WGS) entry which is preliminary data.</text>
</comment>
<dbReference type="PROSITE" id="PS50011">
    <property type="entry name" value="PROTEIN_KINASE_DOM"/>
    <property type="match status" value="1"/>
</dbReference>
<name>A0A8S3CK35_9BILA</name>
<dbReference type="AlphaFoldDB" id="A0A8S3CK35"/>
<dbReference type="PANTHER" id="PTHR24056:SF0">
    <property type="entry name" value="CYCLIN-DEPENDENT KINASE 7"/>
    <property type="match status" value="1"/>
</dbReference>
<dbReference type="SUPFAM" id="SSF56112">
    <property type="entry name" value="Protein kinase-like (PK-like)"/>
    <property type="match status" value="1"/>
</dbReference>
<reference evidence="9" key="1">
    <citation type="submission" date="2021-02" db="EMBL/GenBank/DDBJ databases">
        <authorList>
            <person name="Nowell W R."/>
        </authorList>
    </citation>
    <scope>NUCLEOTIDE SEQUENCE</scope>
</reference>
<dbReference type="GO" id="GO:0070985">
    <property type="term" value="C:transcription factor TFIIK complex"/>
    <property type="evidence" value="ECO:0007669"/>
    <property type="project" value="TreeGrafter"/>
</dbReference>
<keyword evidence="4 7" id="KW-0547">Nucleotide-binding</keyword>
<evidence type="ECO:0000256" key="3">
    <source>
        <dbReference type="ARBA" id="ARBA00022679"/>
    </source>
</evidence>
<keyword evidence="2" id="KW-0723">Serine/threonine-protein kinase</keyword>
<feature type="domain" description="Protein kinase" evidence="8">
    <location>
        <begin position="10"/>
        <end position="144"/>
    </location>
</feature>
<dbReference type="EC" id="2.7.11.23" evidence="1"/>
<dbReference type="GO" id="GO:0005524">
    <property type="term" value="F:ATP binding"/>
    <property type="evidence" value="ECO:0007669"/>
    <property type="project" value="UniProtKB-UniRule"/>
</dbReference>
<dbReference type="Gene3D" id="1.10.510.10">
    <property type="entry name" value="Transferase(Phosphotransferase) domain 1"/>
    <property type="match status" value="1"/>
</dbReference>
<keyword evidence="3" id="KW-0808">Transferase</keyword>
<protein>
    <recommendedName>
        <fullName evidence="1">[RNA-polymerase]-subunit kinase</fullName>
        <ecNumber evidence="1">2.7.11.23</ecNumber>
    </recommendedName>
</protein>
<feature type="binding site" evidence="7">
    <location>
        <position position="40"/>
    </location>
    <ligand>
        <name>ATP</name>
        <dbReference type="ChEBI" id="CHEBI:30616"/>
    </ligand>
</feature>
<gene>
    <name evidence="9" type="ORF">GIL414_LOCUS52919</name>
</gene>
<dbReference type="GO" id="GO:0008353">
    <property type="term" value="F:RNA polymerase II CTD heptapeptide repeat kinase activity"/>
    <property type="evidence" value="ECO:0007669"/>
    <property type="project" value="UniProtKB-EC"/>
</dbReference>
<evidence type="ECO:0000259" key="8">
    <source>
        <dbReference type="PROSITE" id="PS50011"/>
    </source>
</evidence>
<dbReference type="InterPro" id="IPR017441">
    <property type="entry name" value="Protein_kinase_ATP_BS"/>
</dbReference>
<keyword evidence="6 7" id="KW-0067">ATP-binding</keyword>